<evidence type="ECO:0000256" key="8">
    <source>
        <dbReference type="ARBA" id="ARBA00023098"/>
    </source>
</evidence>
<dbReference type="PIRSF" id="PIRSF000847">
    <property type="entry name" value="Phos_ph_gly_syn"/>
    <property type="match status" value="1"/>
</dbReference>
<keyword evidence="11" id="KW-1208">Phospholipid metabolism</keyword>
<comment type="similarity">
    <text evidence="3 12">Belongs to the CDP-alcohol phosphatidyltransferase class-I family.</text>
</comment>
<evidence type="ECO:0000256" key="5">
    <source>
        <dbReference type="ARBA" id="ARBA00022679"/>
    </source>
</evidence>
<comment type="subcellular location">
    <subcellularLocation>
        <location evidence="1">Membrane</location>
        <topology evidence="1">Multi-pass membrane protein</topology>
    </subcellularLocation>
</comment>
<keyword evidence="5 12" id="KW-0808">Transferase</keyword>
<keyword evidence="10" id="KW-0594">Phospholipid biosynthesis</keyword>
<dbReference type="PANTHER" id="PTHR14269">
    <property type="entry name" value="CDP-DIACYLGLYCEROL--GLYCEROL-3-PHOSPHATE 3-PHOSPHATIDYLTRANSFERASE-RELATED"/>
    <property type="match status" value="1"/>
</dbReference>
<dbReference type="InterPro" id="IPR043130">
    <property type="entry name" value="CDP-OH_PTrfase_TM_dom"/>
</dbReference>
<keyword evidence="9 13" id="KW-0472">Membrane</keyword>
<evidence type="ECO:0000256" key="6">
    <source>
        <dbReference type="ARBA" id="ARBA00022692"/>
    </source>
</evidence>
<evidence type="ECO:0000256" key="2">
    <source>
        <dbReference type="ARBA" id="ARBA00005074"/>
    </source>
</evidence>
<dbReference type="PANTHER" id="PTHR14269:SF62">
    <property type="entry name" value="CDP-DIACYLGLYCEROL--GLYCEROL-3-PHOSPHATE 3-PHOSPHATIDYLTRANSFERASE 1, CHLOROPLASTIC"/>
    <property type="match status" value="1"/>
</dbReference>
<evidence type="ECO:0000313" key="15">
    <source>
        <dbReference type="Proteomes" id="UP001418444"/>
    </source>
</evidence>
<evidence type="ECO:0000256" key="11">
    <source>
        <dbReference type="ARBA" id="ARBA00023264"/>
    </source>
</evidence>
<dbReference type="InterPro" id="IPR050324">
    <property type="entry name" value="CDP-alcohol_PTase-I"/>
</dbReference>
<evidence type="ECO:0000313" key="14">
    <source>
        <dbReference type="EMBL" id="GAA3967422.1"/>
    </source>
</evidence>
<evidence type="ECO:0000256" key="12">
    <source>
        <dbReference type="RuleBase" id="RU003750"/>
    </source>
</evidence>
<keyword evidence="15" id="KW-1185">Reference proteome</keyword>
<evidence type="ECO:0000256" key="13">
    <source>
        <dbReference type="SAM" id="Phobius"/>
    </source>
</evidence>
<evidence type="ECO:0000256" key="7">
    <source>
        <dbReference type="ARBA" id="ARBA00022989"/>
    </source>
</evidence>
<accession>A0ABP7PLH7</accession>
<evidence type="ECO:0000256" key="10">
    <source>
        <dbReference type="ARBA" id="ARBA00023209"/>
    </source>
</evidence>
<evidence type="ECO:0000256" key="3">
    <source>
        <dbReference type="ARBA" id="ARBA00010441"/>
    </source>
</evidence>
<feature type="transmembrane region" description="Helical" evidence="13">
    <location>
        <begin position="172"/>
        <end position="193"/>
    </location>
</feature>
<protein>
    <submittedName>
        <fullName evidence="14">CDP-alcohol phosphatidyltransferase family protein</fullName>
    </submittedName>
</protein>
<dbReference type="RefSeq" id="WP_344785310.1">
    <property type="nucleotide sequence ID" value="NZ_BAAAZW010000009.1"/>
</dbReference>
<dbReference type="InterPro" id="IPR048254">
    <property type="entry name" value="CDP_ALCOHOL_P_TRANSF_CS"/>
</dbReference>
<sequence>MSPAPGGDDSVPPDTAARRDTVWTVPNALSLMRLALIPVFIWVLMVADSPGWALAILIVSGLSDWLDGKLARWLDQSSKIGALLDPAADRLYVIIIPICFALKGYVPWWVIGLIVGRDVLLFATAPLLKSRGVTALPTLYIGKAATFALMSAFPWLLGGQIDGIVGTVSFPIGWAFLIWGVGMYLWSLVLYWIQTVAVLREMPRVTSAPAATDR</sequence>
<evidence type="ECO:0000256" key="4">
    <source>
        <dbReference type="ARBA" id="ARBA00022516"/>
    </source>
</evidence>
<dbReference type="PROSITE" id="PS00379">
    <property type="entry name" value="CDP_ALCOHOL_P_TRANSF"/>
    <property type="match status" value="1"/>
</dbReference>
<comment type="caution">
    <text evidence="14">The sequence shown here is derived from an EMBL/GenBank/DDBJ whole genome shotgun (WGS) entry which is preliminary data.</text>
</comment>
<dbReference type="EMBL" id="BAAAZW010000009">
    <property type="protein sequence ID" value="GAA3967422.1"/>
    <property type="molecule type" value="Genomic_DNA"/>
</dbReference>
<comment type="pathway">
    <text evidence="2">Lipid metabolism; phospholipid metabolism.</text>
</comment>
<dbReference type="Gene3D" id="1.20.120.1760">
    <property type="match status" value="1"/>
</dbReference>
<gene>
    <name evidence="14" type="ORF">GCM10022231_30560</name>
</gene>
<keyword evidence="8" id="KW-0443">Lipid metabolism</keyword>
<reference evidence="15" key="1">
    <citation type="journal article" date="2019" name="Int. J. Syst. Evol. Microbiol.">
        <title>The Global Catalogue of Microorganisms (GCM) 10K type strain sequencing project: providing services to taxonomists for standard genome sequencing and annotation.</title>
        <authorList>
            <consortium name="The Broad Institute Genomics Platform"/>
            <consortium name="The Broad Institute Genome Sequencing Center for Infectious Disease"/>
            <person name="Wu L."/>
            <person name="Ma J."/>
        </authorList>
    </citation>
    <scope>NUCLEOTIDE SEQUENCE [LARGE SCALE GENOMIC DNA]</scope>
    <source>
        <strain evidence="15">JCM 16923</strain>
    </source>
</reference>
<evidence type="ECO:0000256" key="1">
    <source>
        <dbReference type="ARBA" id="ARBA00004141"/>
    </source>
</evidence>
<dbReference type="Proteomes" id="UP001418444">
    <property type="component" value="Unassembled WGS sequence"/>
</dbReference>
<organism evidence="14 15">
    <name type="scientific">Gordonia caeni</name>
    <dbReference type="NCBI Taxonomy" id="1007097"/>
    <lineage>
        <taxon>Bacteria</taxon>
        <taxon>Bacillati</taxon>
        <taxon>Actinomycetota</taxon>
        <taxon>Actinomycetes</taxon>
        <taxon>Mycobacteriales</taxon>
        <taxon>Gordoniaceae</taxon>
        <taxon>Gordonia</taxon>
    </lineage>
</organism>
<dbReference type="Pfam" id="PF01066">
    <property type="entry name" value="CDP-OH_P_transf"/>
    <property type="match status" value="1"/>
</dbReference>
<name>A0ABP7PLH7_9ACTN</name>
<feature type="transmembrane region" description="Helical" evidence="13">
    <location>
        <begin position="140"/>
        <end position="157"/>
    </location>
</feature>
<evidence type="ECO:0000256" key="9">
    <source>
        <dbReference type="ARBA" id="ARBA00023136"/>
    </source>
</evidence>
<keyword evidence="4" id="KW-0444">Lipid biosynthesis</keyword>
<dbReference type="InterPro" id="IPR004570">
    <property type="entry name" value="Phosphatidylglycerol_P_synth"/>
</dbReference>
<dbReference type="InterPro" id="IPR000462">
    <property type="entry name" value="CDP-OH_P_trans"/>
</dbReference>
<feature type="transmembrane region" description="Helical" evidence="13">
    <location>
        <begin position="35"/>
        <end position="59"/>
    </location>
</feature>
<keyword evidence="7 13" id="KW-1133">Transmembrane helix</keyword>
<proteinExistence type="inferred from homology"/>
<keyword evidence="6 13" id="KW-0812">Transmembrane</keyword>